<dbReference type="Proteomes" id="UP000011200">
    <property type="component" value="Chromosome"/>
</dbReference>
<dbReference type="PANTHER" id="PTHR43194">
    <property type="entry name" value="HYDROLASE ALPHA/BETA FOLD FAMILY"/>
    <property type="match status" value="1"/>
</dbReference>
<dbReference type="InterPro" id="IPR000073">
    <property type="entry name" value="AB_hydrolase_1"/>
</dbReference>
<dbReference type="EC" id="3.5.1.106" evidence="2"/>
<organism evidence="2 3">
    <name type="scientific">Mycolicibacterium smegmatis (strain MKD8)</name>
    <name type="common">Mycobacterium smegmatis</name>
    <dbReference type="NCBI Taxonomy" id="1214915"/>
    <lineage>
        <taxon>Bacteria</taxon>
        <taxon>Bacillati</taxon>
        <taxon>Actinomycetota</taxon>
        <taxon>Actinomycetes</taxon>
        <taxon>Mycobacteriales</taxon>
        <taxon>Mycobacteriaceae</taxon>
        <taxon>Mycolicibacterium</taxon>
    </lineage>
</organism>
<sequence length="270" mass="29222">MINPPISGRRVSLQANGIRHEVLLYNEDAAADLYFVPGITSPAVTADFIAVRFAEAGYRVAVPDVRGRGGSDVPASGGYTLDDYAADAERVIAELDMKRPVLIGHSMGARIVGALSLRCPDFEPVILVDPPVSGPGRDPYPTTREQFLTQLHEAQRGTDADAVRRFYPKWSERELQIRAEHLASCDETAVVETHEGFETEDFHEIYAKLGARTLLVRGAESPVIPEAAARELAALRPDIAIENVAGAGHMVPWDNLSGFLDAILPALTAA</sequence>
<reference evidence="2 3" key="1">
    <citation type="journal article" date="2013" name="Genome Announc.">
        <title>Draft genome sequence of MKD8, a conjugal recipient Mycobacterium smegmatis strain.</title>
        <authorList>
            <person name="Gray T.A."/>
            <person name="Palumbo M.J."/>
            <person name="Derbyshire K.M."/>
        </authorList>
    </citation>
    <scope>NUCLEOTIDE SEQUENCE [LARGE SCALE GENOMIC DNA]</scope>
    <source>
        <strain evidence="2 3">MKD8</strain>
    </source>
</reference>
<dbReference type="Gene3D" id="3.40.50.1820">
    <property type="entry name" value="alpha/beta hydrolase"/>
    <property type="match status" value="1"/>
</dbReference>
<name>A0A2U9PMZ6_MYCSE</name>
<dbReference type="Pfam" id="PF00561">
    <property type="entry name" value="Abhydrolase_1"/>
    <property type="match status" value="1"/>
</dbReference>
<keyword evidence="2" id="KW-0378">Hydrolase</keyword>
<dbReference type="GO" id="GO:0016787">
    <property type="term" value="F:hydrolase activity"/>
    <property type="evidence" value="ECO:0007669"/>
    <property type="project" value="UniProtKB-KW"/>
</dbReference>
<feature type="domain" description="AB hydrolase-1" evidence="1">
    <location>
        <begin position="49"/>
        <end position="255"/>
    </location>
</feature>
<gene>
    <name evidence="2" type="primary">nicD</name>
    <name evidence="2" type="ORF">D806_020760</name>
</gene>
<dbReference type="InterPro" id="IPR029058">
    <property type="entry name" value="AB_hydrolase_fold"/>
</dbReference>
<proteinExistence type="predicted"/>
<evidence type="ECO:0000259" key="1">
    <source>
        <dbReference type="Pfam" id="PF00561"/>
    </source>
</evidence>
<protein>
    <submittedName>
        <fullName evidence="2">N-formylmaleamate deformylase</fullName>
        <ecNumber evidence="2">3.5.1.106</ecNumber>
    </submittedName>
</protein>
<dbReference type="PANTHER" id="PTHR43194:SF2">
    <property type="entry name" value="PEROXISOMAL MEMBRANE PROTEIN LPX1"/>
    <property type="match status" value="1"/>
</dbReference>
<dbReference type="EMBL" id="CP027541">
    <property type="protein sequence ID" value="AWT53058.1"/>
    <property type="molecule type" value="Genomic_DNA"/>
</dbReference>
<dbReference type="PRINTS" id="PR00111">
    <property type="entry name" value="ABHYDROLASE"/>
</dbReference>
<reference evidence="3" key="2">
    <citation type="submission" date="2018-03" db="EMBL/GenBank/DDBJ databases">
        <authorList>
            <person name="Derbyshire K."/>
            <person name="Gray T.A."/>
            <person name="Champion M."/>
        </authorList>
    </citation>
    <scope>NUCLEOTIDE SEQUENCE [LARGE SCALE GENOMIC DNA]</scope>
    <source>
        <strain evidence="3">MKD8</strain>
    </source>
</reference>
<dbReference type="RefSeq" id="WP_003893467.1">
    <property type="nucleotide sequence ID" value="NZ_CP027541.1"/>
</dbReference>
<evidence type="ECO:0000313" key="3">
    <source>
        <dbReference type="Proteomes" id="UP000011200"/>
    </source>
</evidence>
<dbReference type="InterPro" id="IPR050228">
    <property type="entry name" value="Carboxylesterase_BioH"/>
</dbReference>
<dbReference type="AlphaFoldDB" id="A0A2U9PMZ6"/>
<dbReference type="SUPFAM" id="SSF53474">
    <property type="entry name" value="alpha/beta-Hydrolases"/>
    <property type="match status" value="1"/>
</dbReference>
<evidence type="ECO:0000313" key="2">
    <source>
        <dbReference type="EMBL" id="AWT53058.1"/>
    </source>
</evidence>
<accession>A0A2U9PMZ6</accession>